<dbReference type="AlphaFoldDB" id="A0A7C1HYT6"/>
<dbReference type="Gene3D" id="1.10.101.10">
    <property type="entry name" value="PGBD-like superfamily/PGBD"/>
    <property type="match status" value="1"/>
</dbReference>
<dbReference type="EMBL" id="DSDM01000040">
    <property type="protein sequence ID" value="HDQ88660.1"/>
    <property type="molecule type" value="Genomic_DNA"/>
</dbReference>
<evidence type="ECO:0000313" key="2">
    <source>
        <dbReference type="EMBL" id="HDQ88660.1"/>
    </source>
</evidence>
<feature type="chain" id="PRO_5027723677" evidence="1">
    <location>
        <begin position="27"/>
        <end position="460"/>
    </location>
</feature>
<dbReference type="InterPro" id="IPR036366">
    <property type="entry name" value="PGBDSf"/>
</dbReference>
<accession>A0A7C1HYT6</accession>
<proteinExistence type="predicted"/>
<name>A0A7C1HYT6_UNCKA</name>
<dbReference type="SUPFAM" id="SSF47090">
    <property type="entry name" value="PGBD-like"/>
    <property type="match status" value="1"/>
</dbReference>
<gene>
    <name evidence="2" type="ORF">ENN92_00735</name>
</gene>
<sequence length="460" mass="47844">MKMNKKIIASVLAVAFAFSMVGSASAVTVEELQALYNDLLAKYELLLAQVGQPTTTTGLCLSSDLKFGMTSAEVKVLQQGLNQDPATQVAVSGAGSPGYETSYFGALTKAAVIKFQDKYASEVLASWGLTKGTGYVGSTTRAKFNALYCTPVPTTTTTVAPETTTTTVAPSYGTLSVVSYPVSNPQTTLYGANTYETVAGQYKATGSDMTVKKVGVKITSNTATTFPWQAFSAISVWDGATMLAELPVTSANAIENTWAKEYTFNLSGFNWVIPNGTQKVLTVKVTTVASPVTAATAASPWTVSLLTDVVSSDTAGVTYSTVSGSAITSGSLTLSSAQASKVTVTAAVDNPLEGNVIGSTSGTTKVDVLKFNVKVENVNATFNSGTIKVQTDGTVVKNDYVTSLELWDGPNLVAAAAPSGWDSNVGTSTWSNFTLPIAAGTTKTLTVKAVLAQLPSDYTN</sequence>
<dbReference type="InterPro" id="IPR036365">
    <property type="entry name" value="PGBD-like_sf"/>
</dbReference>
<reference evidence="2" key="1">
    <citation type="journal article" date="2020" name="mSystems">
        <title>Genome- and Community-Level Interaction Insights into Carbon Utilization and Element Cycling Functions of Hydrothermarchaeota in Hydrothermal Sediment.</title>
        <authorList>
            <person name="Zhou Z."/>
            <person name="Liu Y."/>
            <person name="Xu W."/>
            <person name="Pan J."/>
            <person name="Luo Z.H."/>
            <person name="Li M."/>
        </authorList>
    </citation>
    <scope>NUCLEOTIDE SEQUENCE [LARGE SCALE GENOMIC DNA]</scope>
    <source>
        <strain evidence="2">SpSt-1219</strain>
    </source>
</reference>
<keyword evidence="1" id="KW-0732">Signal</keyword>
<feature type="signal peptide" evidence="1">
    <location>
        <begin position="1"/>
        <end position="26"/>
    </location>
</feature>
<evidence type="ECO:0000256" key="1">
    <source>
        <dbReference type="SAM" id="SignalP"/>
    </source>
</evidence>
<feature type="non-terminal residue" evidence="2">
    <location>
        <position position="460"/>
    </location>
</feature>
<protein>
    <submittedName>
        <fullName evidence="2">Peptidoglycan-binding protein</fullName>
    </submittedName>
</protein>
<comment type="caution">
    <text evidence="2">The sequence shown here is derived from an EMBL/GenBank/DDBJ whole genome shotgun (WGS) entry which is preliminary data.</text>
</comment>
<organism evidence="2">
    <name type="scientific">candidate division WWE3 bacterium</name>
    <dbReference type="NCBI Taxonomy" id="2053526"/>
    <lineage>
        <taxon>Bacteria</taxon>
        <taxon>Katanobacteria</taxon>
    </lineage>
</organism>
<dbReference type="Proteomes" id="UP000886066">
    <property type="component" value="Unassembled WGS sequence"/>
</dbReference>